<dbReference type="EMBL" id="CAJVPA010000122">
    <property type="protein sequence ID" value="CAG8357510.1"/>
    <property type="molecule type" value="Genomic_DNA"/>
</dbReference>
<evidence type="ECO:0000313" key="2">
    <source>
        <dbReference type="EMBL" id="CAG8357510.1"/>
    </source>
</evidence>
<dbReference type="InterPro" id="IPR050563">
    <property type="entry name" value="4-hydroxybenzoyl-CoA_TE"/>
</dbReference>
<dbReference type="Proteomes" id="UP001152646">
    <property type="component" value="Unassembled WGS sequence"/>
</dbReference>
<evidence type="ECO:0000313" key="3">
    <source>
        <dbReference type="Proteomes" id="UP001152646"/>
    </source>
</evidence>
<comment type="caution">
    <text evidence="2">The sequence shown here is derived from an EMBL/GenBank/DDBJ whole genome shotgun (WGS) entry which is preliminary data.</text>
</comment>
<dbReference type="PANTHER" id="PTHR31793:SF39">
    <property type="entry name" value="THIOESTERASE_THIOL ESTER DEHYDRASE-ISOMERASE"/>
    <property type="match status" value="1"/>
</dbReference>
<dbReference type="Gene3D" id="3.10.129.10">
    <property type="entry name" value="Hotdog Thioesterase"/>
    <property type="match status" value="1"/>
</dbReference>
<name>A0A9W4ITS4_9EURO</name>
<dbReference type="Pfam" id="PF13279">
    <property type="entry name" value="4HBT_2"/>
    <property type="match status" value="1"/>
</dbReference>
<dbReference type="AlphaFoldDB" id="A0A9W4ITS4"/>
<dbReference type="SUPFAM" id="SSF54637">
    <property type="entry name" value="Thioesterase/thiol ester dehydrase-isomerase"/>
    <property type="match status" value="1"/>
</dbReference>
<dbReference type="GO" id="GO:0047617">
    <property type="term" value="F:fatty acyl-CoA hydrolase activity"/>
    <property type="evidence" value="ECO:0007669"/>
    <property type="project" value="TreeGrafter"/>
</dbReference>
<dbReference type="InterPro" id="IPR029069">
    <property type="entry name" value="HotDog_dom_sf"/>
</dbReference>
<evidence type="ECO:0008006" key="4">
    <source>
        <dbReference type="Google" id="ProtNLM"/>
    </source>
</evidence>
<organism evidence="2 3">
    <name type="scientific">Penicillium salamii</name>
    <dbReference type="NCBI Taxonomy" id="1612424"/>
    <lineage>
        <taxon>Eukaryota</taxon>
        <taxon>Fungi</taxon>
        <taxon>Dikarya</taxon>
        <taxon>Ascomycota</taxon>
        <taxon>Pezizomycotina</taxon>
        <taxon>Eurotiomycetes</taxon>
        <taxon>Eurotiomycetidae</taxon>
        <taxon>Eurotiales</taxon>
        <taxon>Aspergillaceae</taxon>
        <taxon>Penicillium</taxon>
    </lineage>
</organism>
<accession>A0A9W4ITS4</accession>
<keyword evidence="1" id="KW-0175">Coiled coil</keyword>
<protein>
    <recommendedName>
        <fullName evidence="4">Thioesterase/thiol ester dehydrase-isomerase</fullName>
    </recommendedName>
</protein>
<proteinExistence type="predicted"/>
<gene>
    <name evidence="2" type="ORF">PSALAMII_LOCUS3579</name>
</gene>
<feature type="coiled-coil region" evidence="1">
    <location>
        <begin position="309"/>
        <end position="336"/>
    </location>
</feature>
<sequence>MSEVHVGIISARVQTIISSSTNVLEKQACTSQWRAGMTTCVIGVLADGPSSWGLSVISAAPSISPQLRAMFRFTLRAQLAPYASNGIRSFSATVPVLSDVKSRTLDPRWLTLIKRRIGKCMMFGLPPAQIEEGGRILDQLAREWRELVAGSEGFLTEAKRRSLFRHGVVWGEQVWLGHVNNVTYVRYAETARVNWTRNIGTHIDPANKKEWHSMVGSTGIGLILKSIKVDYKFPMTSPDKITVYQKLIPDPSGHLSSQSAFRLEVMILSEARQRPSARCFEDIVLYDYKKNRKTVNLPPFVMDQFKVMWEQQENEMERWQHKIADIENRVRGLELESWDRTDAVEDNGSA</sequence>
<dbReference type="CDD" id="cd00586">
    <property type="entry name" value="4HBT"/>
    <property type="match status" value="1"/>
</dbReference>
<reference evidence="2" key="1">
    <citation type="submission" date="2021-07" db="EMBL/GenBank/DDBJ databases">
        <authorList>
            <person name="Branca A.L. A."/>
        </authorList>
    </citation>
    <scope>NUCLEOTIDE SEQUENCE</scope>
</reference>
<dbReference type="OrthoDB" id="5538558at2759"/>
<evidence type="ECO:0000256" key="1">
    <source>
        <dbReference type="SAM" id="Coils"/>
    </source>
</evidence>
<dbReference type="PANTHER" id="PTHR31793">
    <property type="entry name" value="4-HYDROXYBENZOYL-COA THIOESTERASE FAMILY MEMBER"/>
    <property type="match status" value="1"/>
</dbReference>